<evidence type="ECO:0000256" key="4">
    <source>
        <dbReference type="ARBA" id="ARBA00022606"/>
    </source>
</evidence>
<evidence type="ECO:0000313" key="14">
    <source>
        <dbReference type="Proteomes" id="UP000649617"/>
    </source>
</evidence>
<feature type="transmembrane region" description="Helical" evidence="12">
    <location>
        <begin position="197"/>
        <end position="215"/>
    </location>
</feature>
<evidence type="ECO:0000256" key="8">
    <source>
        <dbReference type="ARBA" id="ARBA00022991"/>
    </source>
</evidence>
<gene>
    <name evidence="13" type="primary">hop</name>
    <name evidence="13" type="ORF">SPIL2461_LOCUS4165</name>
</gene>
<evidence type="ECO:0000256" key="3">
    <source>
        <dbReference type="ARBA" id="ARBA00022543"/>
    </source>
</evidence>
<dbReference type="Pfam" id="PF01036">
    <property type="entry name" value="Bac_rhodopsin"/>
    <property type="match status" value="1"/>
</dbReference>
<keyword evidence="14" id="KW-1185">Reference proteome</keyword>
<dbReference type="EMBL" id="CAJNIZ010005357">
    <property type="protein sequence ID" value="CAE7241193.1"/>
    <property type="molecule type" value="Genomic_DNA"/>
</dbReference>
<dbReference type="PANTHER" id="PTHR28286">
    <property type="match status" value="1"/>
</dbReference>
<sequence>MDRVRRLQVETCTDAVDWNDAHNIAQIAQGTAFLVLAMWLIFANNAKMGGGQKAPLEQRHAVCATLSTAVALFSGFFNILQLTGIDDFEIPGYTGGFVMQLARPVEWILTCPILQLKLVVLAGARVPSYRRFMMPLLSAAVLLCGVAATFTEGALRYIWFGFGTIFMIIMFYHNALQVTENSEGEETLLHGDSHYRTLTLLLIITWFPFPIWFALSPEGFNLVDNELMIEMGWVALNILAKFSMIILGQRMKMVHQRKIEAARELYGMSPSEQVTGEALDKKAIEEAGGKSLRGRLDPADYGLGFGEEADSEEKMMELVADTMVTLQLANHTERLIKLLVESGVTNTSVLERLNQDRCMELCLPWALVDAVQRRWSNEKMNMGQDQGGLVEKEDPFMKVLEANKERLSSMKSSTQTNGVVTPPVGTVVDVSGMDDQIAYAVQKAVMPLHEAVLAKLQTLQDNMNHSLDSTQESVAQRMDFGQVTLMQTVNACQVLLHKLDSSQEVVLQKLDTQKRDLDQIHASCTKLHSSMEDVQTTTKTTVAEAVGASSKALLEKLEGSQQDLLRQSSESHFVLQNIASSQKTMVTKIESGGDATVRNLMELEKSLDKKIAELGESATSSYTVSSESILATLKEQLDTLNDQSNTAVVTAEKSAAVLDERMTDVRRQNLMMLDLLTSSNDRIQNFADNLDTIRNLDNATAGEIRSILAEHLKGREDAEGNQLDGEGTSQLVARLEDSAARLEATGIESMKAELEKIEDRLAKQQVQIVGDAMQEVRDMQLGLVSQIADFSSKLGSVTEATATSPAPDKAEKQERPERPTNSPSRRGSKRNEVRG</sequence>
<dbReference type="GO" id="GO:0007602">
    <property type="term" value="P:phototransduction"/>
    <property type="evidence" value="ECO:0007669"/>
    <property type="project" value="UniProtKB-KW"/>
</dbReference>
<keyword evidence="4" id="KW-0716">Sensory transduction</keyword>
<keyword evidence="7 12" id="KW-1133">Transmembrane helix</keyword>
<dbReference type="Gene3D" id="1.20.1070.10">
    <property type="entry name" value="Rhodopsin 7-helix transmembrane proteins"/>
    <property type="match status" value="1"/>
</dbReference>
<dbReference type="SUPFAM" id="SSF81321">
    <property type="entry name" value="Family A G protein-coupled receptor-like"/>
    <property type="match status" value="1"/>
</dbReference>
<protein>
    <submittedName>
        <fullName evidence="13">Hop protein</fullName>
    </submittedName>
</protein>
<feature type="transmembrane region" description="Helical" evidence="12">
    <location>
        <begin position="227"/>
        <end position="248"/>
    </location>
</feature>
<evidence type="ECO:0000256" key="11">
    <source>
        <dbReference type="SAM" id="MobiDB-lite"/>
    </source>
</evidence>
<keyword evidence="5 12" id="KW-0812">Transmembrane</keyword>
<feature type="transmembrane region" description="Helical" evidence="12">
    <location>
        <begin position="157"/>
        <end position="176"/>
    </location>
</feature>
<dbReference type="InterPro" id="IPR001425">
    <property type="entry name" value="Arc/bac/fun_rhodopsins"/>
</dbReference>
<keyword evidence="10" id="KW-0675">Receptor</keyword>
<keyword evidence="8" id="KW-0157">Chromophore</keyword>
<dbReference type="PANTHER" id="PTHR28286:SF2">
    <property type="entry name" value="BACTERIORHODOPSIN _OPSIN, NOPA (EUROFUNG)"/>
    <property type="match status" value="1"/>
</dbReference>
<comment type="similarity">
    <text evidence="2">Belongs to the archaeal/bacterial/fungal opsin family.</text>
</comment>
<proteinExistence type="inferred from homology"/>
<dbReference type="AlphaFoldDB" id="A0A812LGA1"/>
<feature type="transmembrane region" description="Helical" evidence="12">
    <location>
        <begin position="62"/>
        <end position="81"/>
    </location>
</feature>
<dbReference type="Proteomes" id="UP000649617">
    <property type="component" value="Unassembled WGS sequence"/>
</dbReference>
<organism evidence="13 14">
    <name type="scientific">Symbiodinium pilosum</name>
    <name type="common">Dinoflagellate</name>
    <dbReference type="NCBI Taxonomy" id="2952"/>
    <lineage>
        <taxon>Eukaryota</taxon>
        <taxon>Sar</taxon>
        <taxon>Alveolata</taxon>
        <taxon>Dinophyceae</taxon>
        <taxon>Suessiales</taxon>
        <taxon>Symbiodiniaceae</taxon>
        <taxon>Symbiodinium</taxon>
    </lineage>
</organism>
<evidence type="ECO:0000256" key="6">
    <source>
        <dbReference type="ARBA" id="ARBA00022925"/>
    </source>
</evidence>
<comment type="caution">
    <text evidence="13">The sequence shown here is derived from an EMBL/GenBank/DDBJ whole genome shotgun (WGS) entry which is preliminary data.</text>
</comment>
<evidence type="ECO:0000256" key="12">
    <source>
        <dbReference type="SAM" id="Phobius"/>
    </source>
</evidence>
<evidence type="ECO:0000256" key="1">
    <source>
        <dbReference type="ARBA" id="ARBA00004141"/>
    </source>
</evidence>
<feature type="transmembrane region" description="Helical" evidence="12">
    <location>
        <begin position="132"/>
        <end position="151"/>
    </location>
</feature>
<keyword evidence="9 12" id="KW-0472">Membrane</keyword>
<feature type="region of interest" description="Disordered" evidence="11">
    <location>
        <begin position="796"/>
        <end position="835"/>
    </location>
</feature>
<keyword evidence="3" id="KW-0600">Photoreceptor protein</keyword>
<reference evidence="13" key="1">
    <citation type="submission" date="2021-02" db="EMBL/GenBank/DDBJ databases">
        <authorList>
            <person name="Dougan E. K."/>
            <person name="Rhodes N."/>
            <person name="Thang M."/>
            <person name="Chan C."/>
        </authorList>
    </citation>
    <scope>NUCLEOTIDE SEQUENCE</scope>
</reference>
<evidence type="ECO:0000256" key="2">
    <source>
        <dbReference type="ARBA" id="ARBA00008130"/>
    </source>
</evidence>
<comment type="subcellular location">
    <subcellularLocation>
        <location evidence="1">Membrane</location>
        <topology evidence="1">Multi-pass membrane protein</topology>
    </subcellularLocation>
</comment>
<feature type="compositionally biased region" description="Basic and acidic residues" evidence="11">
    <location>
        <begin position="808"/>
        <end position="818"/>
    </location>
</feature>
<evidence type="ECO:0000313" key="13">
    <source>
        <dbReference type="EMBL" id="CAE7241193.1"/>
    </source>
</evidence>
<accession>A0A812LGA1</accession>
<evidence type="ECO:0000256" key="9">
    <source>
        <dbReference type="ARBA" id="ARBA00023136"/>
    </source>
</evidence>
<name>A0A812LGA1_SYMPI</name>
<keyword evidence="6" id="KW-0681">Retinal protein</keyword>
<dbReference type="OrthoDB" id="410749at2759"/>
<dbReference type="SMART" id="SM01021">
    <property type="entry name" value="Bac_rhodopsin"/>
    <property type="match status" value="1"/>
</dbReference>
<feature type="transmembrane region" description="Helical" evidence="12">
    <location>
        <begin position="24"/>
        <end position="42"/>
    </location>
</feature>
<evidence type="ECO:0000256" key="5">
    <source>
        <dbReference type="ARBA" id="ARBA00022692"/>
    </source>
</evidence>
<dbReference type="GO" id="GO:0009881">
    <property type="term" value="F:photoreceptor activity"/>
    <property type="evidence" value="ECO:0007669"/>
    <property type="project" value="UniProtKB-KW"/>
</dbReference>
<dbReference type="GO" id="GO:0005886">
    <property type="term" value="C:plasma membrane"/>
    <property type="evidence" value="ECO:0007669"/>
    <property type="project" value="TreeGrafter"/>
</dbReference>
<evidence type="ECO:0000256" key="7">
    <source>
        <dbReference type="ARBA" id="ARBA00022989"/>
    </source>
</evidence>
<evidence type="ECO:0000256" key="10">
    <source>
        <dbReference type="ARBA" id="ARBA00023170"/>
    </source>
</evidence>